<gene>
    <name evidence="1" type="ORF">Rifp1Sym_ag00210</name>
</gene>
<evidence type="ECO:0000313" key="1">
    <source>
        <dbReference type="EMBL" id="EGV52516.1"/>
    </source>
</evidence>
<name>G2DA21_9GAMM</name>
<proteinExistence type="predicted"/>
<protein>
    <submittedName>
        <fullName evidence="1">Uncharacterized protein</fullName>
    </submittedName>
</protein>
<reference evidence="1" key="1">
    <citation type="journal article" date="2011" name="ISME J.">
        <title>The endosymbionts of the deep-sea tubeworms Riftia pachyptila and Tevnia jerichonana share an identical physiology as revealed by proteogenomic analyses.</title>
        <authorList>
            <person name="Gardebrecht A."/>
            <person name="Markert S."/>
            <person name="Felbeck H."/>
            <person name="Thuermer A."/>
            <person name="Albrecht D."/>
            <person name="Wollherr A."/>
            <person name="Kabisch J."/>
            <person name="Lehmann R."/>
            <person name="Daniel R."/>
            <person name="Liesegang H."/>
            <person name="Hecker M."/>
            <person name="Sievert S.M."/>
            <person name="Schweder T."/>
        </authorList>
    </citation>
    <scope>NUCLEOTIDE SEQUENCE [LARGE SCALE GENOMIC DNA]</scope>
</reference>
<dbReference type="AlphaFoldDB" id="G2DA21"/>
<accession>G2DA21</accession>
<evidence type="ECO:0000313" key="2">
    <source>
        <dbReference type="Proteomes" id="UP000004491"/>
    </source>
</evidence>
<dbReference type="Proteomes" id="UP000004491">
    <property type="component" value="Unassembled WGS sequence"/>
</dbReference>
<comment type="caution">
    <text evidence="1">The sequence shown here is derived from an EMBL/GenBank/DDBJ whole genome shotgun (WGS) entry which is preliminary data.</text>
</comment>
<organism evidence="1 2">
    <name type="scientific">endosymbiont of Riftia pachyptila</name>
    <name type="common">vent Ph05</name>
    <dbReference type="NCBI Taxonomy" id="1048808"/>
    <lineage>
        <taxon>Bacteria</taxon>
        <taxon>Pseudomonadati</taxon>
        <taxon>Pseudomonadota</taxon>
        <taxon>Gammaproteobacteria</taxon>
        <taxon>sulfur-oxidizing symbionts</taxon>
    </lineage>
</organism>
<keyword evidence="2" id="KW-1185">Reference proteome</keyword>
<dbReference type="EMBL" id="AFOC01000007">
    <property type="protein sequence ID" value="EGV52516.1"/>
    <property type="molecule type" value="Genomic_DNA"/>
</dbReference>
<sequence>MQVGDQLLVDPAIQAAACGRALGLAAATDEDQQKQRAEKALNLHLRLL</sequence>